<dbReference type="EMBL" id="CP090894">
    <property type="protein sequence ID" value="ULT93122.1"/>
    <property type="molecule type" value="Genomic_DNA"/>
</dbReference>
<feature type="domain" description="F-box" evidence="1">
    <location>
        <begin position="14"/>
        <end position="54"/>
    </location>
</feature>
<protein>
    <recommendedName>
        <fullName evidence="1">F-box domain-containing protein</fullName>
    </recommendedName>
</protein>
<feature type="domain" description="F-box" evidence="1">
    <location>
        <begin position="726"/>
        <end position="765"/>
    </location>
</feature>
<evidence type="ECO:0000259" key="1">
    <source>
        <dbReference type="SMART" id="SM00256"/>
    </source>
</evidence>
<organism evidence="2 3">
    <name type="scientific">Caenorhabditis briggsae</name>
    <dbReference type="NCBI Taxonomy" id="6238"/>
    <lineage>
        <taxon>Eukaryota</taxon>
        <taxon>Metazoa</taxon>
        <taxon>Ecdysozoa</taxon>
        <taxon>Nematoda</taxon>
        <taxon>Chromadorea</taxon>
        <taxon>Rhabditida</taxon>
        <taxon>Rhabditina</taxon>
        <taxon>Rhabditomorpha</taxon>
        <taxon>Rhabditoidea</taxon>
        <taxon>Rhabditidae</taxon>
        <taxon>Peloderinae</taxon>
        <taxon>Caenorhabditis</taxon>
    </lineage>
</organism>
<dbReference type="Pfam" id="PF00646">
    <property type="entry name" value="F-box"/>
    <property type="match status" value="2"/>
</dbReference>
<accession>A0AAE9D2M5</accession>
<dbReference type="PANTHER" id="PTHR23015:SF4">
    <property type="entry name" value="DUF38 DOMAIN-CONTAINING PROTEIN-RELATED"/>
    <property type="match status" value="1"/>
</dbReference>
<name>A0AAE9D2M5_CAEBR</name>
<evidence type="ECO:0000313" key="2">
    <source>
        <dbReference type="EMBL" id="ULT93122.1"/>
    </source>
</evidence>
<dbReference type="Proteomes" id="UP000827892">
    <property type="component" value="Chromosome IV"/>
</dbReference>
<evidence type="ECO:0000313" key="3">
    <source>
        <dbReference type="Proteomes" id="UP000827892"/>
    </source>
</evidence>
<dbReference type="InterPro" id="IPR040161">
    <property type="entry name" value="FB224"/>
</dbReference>
<dbReference type="PANTHER" id="PTHR23015">
    <property type="entry name" value="UNCHARACTERIZED C.ELEGANS PROTEIN"/>
    <property type="match status" value="1"/>
</dbReference>
<sequence length="1083" mass="128071">MEEILTPIGGGYIFPENVVGKILEHSDYKSIMTLLKVSKGFRNTIGFQKPDIKLESVEISVEIGSIILALKYSEDSEILRIQYRERRCYYRQPPRKWKRSLGKFWKKEHRKEKRERLEKKFQGKGCFVKNLNSKNKEKFLKTNFLQAFLFDYYYVLCFQSSKISNFKINFPTDLSLKKFSYPIFVQFRHCFQFRQRVHLKIQNFCCNFLEDRHISMILECFDLDSIEKLEIFKKFLPDYSKIGKYLIQRTPQWKKLREINCGDESIYDGFVKDLLHFERVHVRMELVTLSEIEILKNAFQTTANPKNVCFELLYFDSNMLRRLFREPLDHENQNSCSWFFEIPNSQQFLKISLDSSKKSINFKRLESSEILEKFPNALEFSKRVERHFASNLQNLTLFSMNLRETFKNHLHKIHLSLNKTNANLTFKFFDDYTYMSYFYNDKGLGCEIYSKNTKERKLMDTLDFVSALCKDLEEILSLQIQNFLHFGVFLHYESTDTNNWNESQEVVSRSFLEKFESILKSRNRFLKINSFHMNPNSQHQLLSFLPFFDLNVLTLERLHKNAIPFETNRIVKSDQWRKLKMFYTENYILNVAMEDLMHFEFAVVTVEDIGSRDVLNLKEMLQNSSKPSRLTLRYNYFSGPVEPYECLGRRKTASFKSGIITQEWAFPIFKKEEEPENSESSRKTKILTIYHKSNKEFKFGLRDASSREKMAKVSDVDGMVLWTFAFPWIMEKTLEYGDFESILVLRKVSRDIRNFIDDPKNRFHLKPVKIYIQFCQNVIALKFGYTGKGFWAIYAPIEKIKDGPIDQKEGCEVFRLKNEAERRRDLEYGLRAEINNHTRSKFLEGADSVPTAFKDVETILNLVKSKLKSLWIVLKEPSENSNFSKLFKDFLTSRKSSISVEHFKMVINQEEDVLEILPFLNPKFLKSIEVSNVNYKEGEDVTDRMDINRIGDLEQWKSAEELKIAGFMINNTELDKLTHFSELEVFVNLITIENLLALKRICTQSIKTFSLKYEELEQDSLRDTFGAPFLQTAPDNSRQRIWYFRIPGNSEDVVTLVIVLTKFSVTFDRISISEKPENVLILN</sequence>
<proteinExistence type="predicted"/>
<dbReference type="InterPro" id="IPR002900">
    <property type="entry name" value="DUF38/FTH_CAE_spp"/>
</dbReference>
<dbReference type="Pfam" id="PF01827">
    <property type="entry name" value="FTH"/>
    <property type="match status" value="3"/>
</dbReference>
<gene>
    <name evidence="2" type="ORF">L3Y34_002957</name>
</gene>
<dbReference type="AlphaFoldDB" id="A0AAE9D2M5"/>
<dbReference type="SMART" id="SM00256">
    <property type="entry name" value="FBOX"/>
    <property type="match status" value="2"/>
</dbReference>
<reference evidence="2 3" key="1">
    <citation type="submission" date="2022-05" db="EMBL/GenBank/DDBJ databases">
        <title>Chromosome-level reference genomes for two strains of Caenorhabditis briggsae: an improved platform for comparative genomics.</title>
        <authorList>
            <person name="Stevens L."/>
            <person name="Andersen E.C."/>
        </authorList>
    </citation>
    <scope>NUCLEOTIDE SEQUENCE [LARGE SCALE GENOMIC DNA]</scope>
    <source>
        <strain evidence="2">QX1410_ONT</strain>
        <tissue evidence="2">Whole-organism</tissue>
    </source>
</reference>
<dbReference type="InterPro" id="IPR001810">
    <property type="entry name" value="F-box_dom"/>
</dbReference>